<reference evidence="2 3" key="1">
    <citation type="journal article" date="2018" name="Front. Microbiol.">
        <title>Genome-Wide Analysis of Corynespora cassiicola Leaf Fall Disease Putative Effectors.</title>
        <authorList>
            <person name="Lopez D."/>
            <person name="Ribeiro S."/>
            <person name="Label P."/>
            <person name="Fumanal B."/>
            <person name="Venisse J.S."/>
            <person name="Kohler A."/>
            <person name="de Oliveira R.R."/>
            <person name="Labutti K."/>
            <person name="Lipzen A."/>
            <person name="Lail K."/>
            <person name="Bauer D."/>
            <person name="Ohm R.A."/>
            <person name="Barry K.W."/>
            <person name="Spatafora J."/>
            <person name="Grigoriev I.V."/>
            <person name="Martin F.M."/>
            <person name="Pujade-Renaud V."/>
        </authorList>
    </citation>
    <scope>NUCLEOTIDE SEQUENCE [LARGE SCALE GENOMIC DNA]</scope>
    <source>
        <strain evidence="2 3">Philippines</strain>
    </source>
</reference>
<proteinExistence type="predicted"/>
<sequence>MSVRRASSQLLSSRSVHLRIMPRPANLSESREILRVLERFGEISTFKYLRYEYHNPVENVALAIYRDAAAAREALNASPIRFALEKVSRDDPSHQLGEEIAEESDTAPQARNDGVDEILRPSRLIQRTAPEGSQTRDETEKKTPRAPPMPLEPDQGPHQVVSRWFQVTVDTSRVVHQDFVERQPYWKQFTPTKSMGQEVLAKSVPHIGLSDVSKRPMDAHRTPKHVLRIMRDYVEHGMPSLKEMYEEGGREKDAQ</sequence>
<evidence type="ECO:0000313" key="2">
    <source>
        <dbReference type="EMBL" id="PSN66875.1"/>
    </source>
</evidence>
<dbReference type="EMBL" id="KZ678135">
    <property type="protein sequence ID" value="PSN66875.1"/>
    <property type="molecule type" value="Genomic_DNA"/>
</dbReference>
<evidence type="ECO:0000256" key="1">
    <source>
        <dbReference type="SAM" id="MobiDB-lite"/>
    </source>
</evidence>
<dbReference type="Proteomes" id="UP000240883">
    <property type="component" value="Unassembled WGS sequence"/>
</dbReference>
<feature type="region of interest" description="Disordered" evidence="1">
    <location>
        <begin position="99"/>
        <end position="157"/>
    </location>
</feature>
<gene>
    <name evidence="2" type="ORF">BS50DRAFT_376771</name>
</gene>
<name>A0A2T2NN73_CORCC</name>
<keyword evidence="3" id="KW-1185">Reference proteome</keyword>
<accession>A0A2T2NN73</accession>
<evidence type="ECO:0000313" key="3">
    <source>
        <dbReference type="Proteomes" id="UP000240883"/>
    </source>
</evidence>
<protein>
    <submittedName>
        <fullName evidence="2">Uncharacterized protein</fullName>
    </submittedName>
</protein>
<dbReference type="AlphaFoldDB" id="A0A2T2NN73"/>
<feature type="compositionally biased region" description="Basic and acidic residues" evidence="1">
    <location>
        <begin position="134"/>
        <end position="143"/>
    </location>
</feature>
<organism evidence="2 3">
    <name type="scientific">Corynespora cassiicola Philippines</name>
    <dbReference type="NCBI Taxonomy" id="1448308"/>
    <lineage>
        <taxon>Eukaryota</taxon>
        <taxon>Fungi</taxon>
        <taxon>Dikarya</taxon>
        <taxon>Ascomycota</taxon>
        <taxon>Pezizomycotina</taxon>
        <taxon>Dothideomycetes</taxon>
        <taxon>Pleosporomycetidae</taxon>
        <taxon>Pleosporales</taxon>
        <taxon>Corynesporascaceae</taxon>
        <taxon>Corynespora</taxon>
    </lineage>
</organism>
<dbReference type="OrthoDB" id="5367448at2759"/>